<dbReference type="InterPro" id="IPR002853">
    <property type="entry name" value="TFIIE_asu"/>
</dbReference>
<keyword evidence="6" id="KW-1185">Reference proteome</keyword>
<dbReference type="InterPro" id="IPR017919">
    <property type="entry name" value="TFIIE/TFIIEa_HTH"/>
</dbReference>
<evidence type="ECO:0000256" key="2">
    <source>
        <dbReference type="ARBA" id="ARBA00023163"/>
    </source>
</evidence>
<evidence type="ECO:0000313" key="5">
    <source>
        <dbReference type="EMBL" id="KAE8149453.1"/>
    </source>
</evidence>
<dbReference type="GO" id="GO:0005673">
    <property type="term" value="C:transcription factor TFIIE complex"/>
    <property type="evidence" value="ECO:0007669"/>
    <property type="project" value="TreeGrafter"/>
</dbReference>
<feature type="region of interest" description="Disordered" evidence="3">
    <location>
        <begin position="248"/>
        <end position="438"/>
    </location>
</feature>
<feature type="compositionally biased region" description="Acidic residues" evidence="3">
    <location>
        <begin position="334"/>
        <end position="353"/>
    </location>
</feature>
<dbReference type="OrthoDB" id="361102at2759"/>
<feature type="compositionally biased region" description="Polar residues" evidence="3">
    <location>
        <begin position="391"/>
        <end position="404"/>
    </location>
</feature>
<name>A0A5N6TSW3_ASPAV</name>
<dbReference type="GO" id="GO:0006367">
    <property type="term" value="P:transcription initiation at RNA polymerase II promoter"/>
    <property type="evidence" value="ECO:0007669"/>
    <property type="project" value="InterPro"/>
</dbReference>
<dbReference type="Proteomes" id="UP000325780">
    <property type="component" value="Unassembled WGS sequence"/>
</dbReference>
<evidence type="ECO:0000259" key="4">
    <source>
        <dbReference type="PROSITE" id="PS51344"/>
    </source>
</evidence>
<feature type="compositionally biased region" description="Basic and acidic residues" evidence="3">
    <location>
        <begin position="417"/>
        <end position="427"/>
    </location>
</feature>
<evidence type="ECO:0000256" key="3">
    <source>
        <dbReference type="SAM" id="MobiDB-lite"/>
    </source>
</evidence>
<dbReference type="InterPro" id="IPR039997">
    <property type="entry name" value="TFE"/>
</dbReference>
<dbReference type="Pfam" id="PF02002">
    <property type="entry name" value="TFIIE_alpha"/>
    <property type="match status" value="1"/>
</dbReference>
<dbReference type="SMART" id="SM00531">
    <property type="entry name" value="TFIIE"/>
    <property type="match status" value="1"/>
</dbReference>
<feature type="compositionally biased region" description="Polar residues" evidence="3">
    <location>
        <begin position="277"/>
        <end position="291"/>
    </location>
</feature>
<feature type="compositionally biased region" description="Acidic residues" evidence="3">
    <location>
        <begin position="428"/>
        <end position="438"/>
    </location>
</feature>
<dbReference type="PROSITE" id="PS51344">
    <property type="entry name" value="HTH_TFE_IIE"/>
    <property type="match status" value="1"/>
</dbReference>
<dbReference type="PANTHER" id="PTHR13097:SF7">
    <property type="entry name" value="GENERAL TRANSCRIPTION FACTOR IIE SUBUNIT 1"/>
    <property type="match status" value="1"/>
</dbReference>
<feature type="compositionally biased region" description="Basic and acidic residues" evidence="3">
    <location>
        <begin position="292"/>
        <end position="333"/>
    </location>
</feature>
<reference evidence="5 6" key="1">
    <citation type="submission" date="2019-04" db="EMBL/GenBank/DDBJ databases">
        <title>Friends and foes A comparative genomics study of 23 Aspergillus species from section Flavi.</title>
        <authorList>
            <consortium name="DOE Joint Genome Institute"/>
            <person name="Kjaerbolling I."/>
            <person name="Vesth T."/>
            <person name="Frisvad J.C."/>
            <person name="Nybo J.L."/>
            <person name="Theobald S."/>
            <person name="Kildgaard S."/>
            <person name="Isbrandt T."/>
            <person name="Kuo A."/>
            <person name="Sato A."/>
            <person name="Lyhne E.K."/>
            <person name="Kogle M.E."/>
            <person name="Wiebenga A."/>
            <person name="Kun R.S."/>
            <person name="Lubbers R.J."/>
            <person name="Makela M.R."/>
            <person name="Barry K."/>
            <person name="Chovatia M."/>
            <person name="Clum A."/>
            <person name="Daum C."/>
            <person name="Haridas S."/>
            <person name="He G."/>
            <person name="LaButti K."/>
            <person name="Lipzen A."/>
            <person name="Mondo S."/>
            <person name="Riley R."/>
            <person name="Salamov A."/>
            <person name="Simmons B.A."/>
            <person name="Magnuson J.K."/>
            <person name="Henrissat B."/>
            <person name="Mortensen U.H."/>
            <person name="Larsen T.O."/>
            <person name="Devries R.P."/>
            <person name="Grigoriev I.V."/>
            <person name="Machida M."/>
            <person name="Baker S.E."/>
            <person name="Andersen M.R."/>
        </authorList>
    </citation>
    <scope>NUCLEOTIDE SEQUENCE [LARGE SCALE GENOMIC DNA]</scope>
    <source>
        <strain evidence="5 6">IBT 18842</strain>
    </source>
</reference>
<feature type="compositionally biased region" description="Basic and acidic residues" evidence="3">
    <location>
        <begin position="248"/>
        <end position="266"/>
    </location>
</feature>
<feature type="domain" description="HTH TFE/IIEalpha-type" evidence="4">
    <location>
        <begin position="4"/>
        <end position="95"/>
    </location>
</feature>
<dbReference type="EMBL" id="ML742122">
    <property type="protein sequence ID" value="KAE8149453.1"/>
    <property type="molecule type" value="Genomic_DNA"/>
</dbReference>
<sequence>MDLANTLIRSVVRAFYETRHILVVDALFIHSVLHAEDLAFLLGMQQKDLRKLCAKLREDRLIAVNTRAEIRDGSTRPVNREYYYIPLHPVIDAIKYKVSKLTSTIKAQYTPSEERKEYICLRCGSEWTELDVLSLYSDEGFECQNCGAILERTEDVKGAEGIDRTGHEKNSKLMAQLDNMLKLLKQIDSVEIPPNDFDTAWDHKVDVVRNQSTHPTRATIVVPSKKQEAVRGNIKTDAAALEISLTSTEEKSAAEQAEEAARRAAVEKQNALPVWHTHSTVSTNSGNANIKSENDTDVKSEIKEEEDQKPGLDALDDKVAAYYAELEREKALQEQEESSAEEDSDEFDEEFEDVGGVSASDAASPAVGGSGPTSAPTTTTSVGIKRELDTDSGTSALQTASATPPSAVEDGPSAKKIKMEPEVKKEESDEDDEEFEDV</sequence>
<evidence type="ECO:0000313" key="6">
    <source>
        <dbReference type="Proteomes" id="UP000325780"/>
    </source>
</evidence>
<keyword evidence="1" id="KW-0805">Transcription regulation</keyword>
<feature type="compositionally biased region" description="Low complexity" evidence="3">
    <location>
        <begin position="372"/>
        <end position="383"/>
    </location>
</feature>
<dbReference type="AlphaFoldDB" id="A0A5N6TSW3"/>
<accession>A0A5N6TSW3</accession>
<dbReference type="SUPFAM" id="SSF57783">
    <property type="entry name" value="Zinc beta-ribbon"/>
    <property type="match status" value="1"/>
</dbReference>
<keyword evidence="2" id="KW-0804">Transcription</keyword>
<evidence type="ECO:0000256" key="1">
    <source>
        <dbReference type="ARBA" id="ARBA00023015"/>
    </source>
</evidence>
<proteinExistence type="predicted"/>
<dbReference type="PANTHER" id="PTHR13097">
    <property type="entry name" value="TRANSCRIPTION INITIATION FACTOR IIE, ALPHA SUBUNIT"/>
    <property type="match status" value="1"/>
</dbReference>
<organism evidence="5 6">
    <name type="scientific">Aspergillus avenaceus</name>
    <dbReference type="NCBI Taxonomy" id="36643"/>
    <lineage>
        <taxon>Eukaryota</taxon>
        <taxon>Fungi</taxon>
        <taxon>Dikarya</taxon>
        <taxon>Ascomycota</taxon>
        <taxon>Pezizomycotina</taxon>
        <taxon>Eurotiomycetes</taxon>
        <taxon>Eurotiomycetidae</taxon>
        <taxon>Eurotiales</taxon>
        <taxon>Aspergillaceae</taxon>
        <taxon>Aspergillus</taxon>
        <taxon>Aspergillus subgen. Circumdati</taxon>
    </lineage>
</organism>
<dbReference type="InterPro" id="IPR024550">
    <property type="entry name" value="TFIIEa/SarR/Rpc3_HTH_dom"/>
</dbReference>
<protein>
    <recommendedName>
        <fullName evidence="4">HTH TFE/IIEalpha-type domain-containing protein</fullName>
    </recommendedName>
</protein>
<gene>
    <name evidence="5" type="ORF">BDV25DRAFT_156250</name>
</gene>